<evidence type="ECO:0000313" key="2">
    <source>
        <dbReference type="Proteomes" id="UP000308600"/>
    </source>
</evidence>
<gene>
    <name evidence="1" type="ORF">BDN72DRAFT_820585</name>
</gene>
<accession>A0ACD3AUF1</accession>
<protein>
    <submittedName>
        <fullName evidence="1">Uncharacterized protein</fullName>
    </submittedName>
</protein>
<name>A0ACD3AUF1_9AGAR</name>
<dbReference type="EMBL" id="ML208341">
    <property type="protein sequence ID" value="TFK68899.1"/>
    <property type="molecule type" value="Genomic_DNA"/>
</dbReference>
<evidence type="ECO:0000313" key="1">
    <source>
        <dbReference type="EMBL" id="TFK68899.1"/>
    </source>
</evidence>
<dbReference type="Proteomes" id="UP000308600">
    <property type="component" value="Unassembled WGS sequence"/>
</dbReference>
<proteinExistence type="predicted"/>
<sequence>MLPEGLFLLLNALLAAGQSRQPLPLNSVISLGPQDGGSNLPLFEVPPAATLTITIAICAPGSSARFFITNNTAGGAPSSSGGPNVAEIPIIQGNGIWSGLFGDGGLLAAENIGQTTFEIATSDQEPLHEVLDAFPLLGDSTSSQAILFSHPILPGPTDLVSTYPNYTLPAANLSAPQAPTLPGNLSLVLLQTTLTPPGSFPQTACMLSSQQPLGNTTDNSLWLKGLEGWRNEWLSVGLEANTNYTAYVIQNATKLSGPLFFVTKSPDFPCQLVHSLPYCPSTAYSVPLPPPPDGALLYDALTLPENITTSVISTLANFTISLTTFACGRDWYSPLMGCSDCQREYRKWLCAVSFPRCGESSAEDPNGVTNTSTSSGQQTIPSALVPQTPFAVPRSPSFPAIPGSYNLLLPCLEVCTAVDRACPNFIQFRCPTRKFNAGASYGVGYVDGADGEEGGGATGVTQDQWGNIWCNGA</sequence>
<organism evidence="1 2">
    <name type="scientific">Pluteus cervinus</name>
    <dbReference type="NCBI Taxonomy" id="181527"/>
    <lineage>
        <taxon>Eukaryota</taxon>
        <taxon>Fungi</taxon>
        <taxon>Dikarya</taxon>
        <taxon>Basidiomycota</taxon>
        <taxon>Agaricomycotina</taxon>
        <taxon>Agaricomycetes</taxon>
        <taxon>Agaricomycetidae</taxon>
        <taxon>Agaricales</taxon>
        <taxon>Pluteineae</taxon>
        <taxon>Pluteaceae</taxon>
        <taxon>Pluteus</taxon>
    </lineage>
</organism>
<keyword evidence="2" id="KW-1185">Reference proteome</keyword>
<reference evidence="1 2" key="1">
    <citation type="journal article" date="2019" name="Nat. Ecol. Evol.">
        <title>Megaphylogeny resolves global patterns of mushroom evolution.</title>
        <authorList>
            <person name="Varga T."/>
            <person name="Krizsan K."/>
            <person name="Foldi C."/>
            <person name="Dima B."/>
            <person name="Sanchez-Garcia M."/>
            <person name="Sanchez-Ramirez S."/>
            <person name="Szollosi G.J."/>
            <person name="Szarkandi J.G."/>
            <person name="Papp V."/>
            <person name="Albert L."/>
            <person name="Andreopoulos W."/>
            <person name="Angelini C."/>
            <person name="Antonin V."/>
            <person name="Barry K.W."/>
            <person name="Bougher N.L."/>
            <person name="Buchanan P."/>
            <person name="Buyck B."/>
            <person name="Bense V."/>
            <person name="Catcheside P."/>
            <person name="Chovatia M."/>
            <person name="Cooper J."/>
            <person name="Damon W."/>
            <person name="Desjardin D."/>
            <person name="Finy P."/>
            <person name="Geml J."/>
            <person name="Haridas S."/>
            <person name="Hughes K."/>
            <person name="Justo A."/>
            <person name="Karasinski D."/>
            <person name="Kautmanova I."/>
            <person name="Kiss B."/>
            <person name="Kocsube S."/>
            <person name="Kotiranta H."/>
            <person name="LaButti K.M."/>
            <person name="Lechner B.E."/>
            <person name="Liimatainen K."/>
            <person name="Lipzen A."/>
            <person name="Lukacs Z."/>
            <person name="Mihaltcheva S."/>
            <person name="Morgado L.N."/>
            <person name="Niskanen T."/>
            <person name="Noordeloos M.E."/>
            <person name="Ohm R.A."/>
            <person name="Ortiz-Santana B."/>
            <person name="Ovrebo C."/>
            <person name="Racz N."/>
            <person name="Riley R."/>
            <person name="Savchenko A."/>
            <person name="Shiryaev A."/>
            <person name="Soop K."/>
            <person name="Spirin V."/>
            <person name="Szebenyi C."/>
            <person name="Tomsovsky M."/>
            <person name="Tulloss R.E."/>
            <person name="Uehling J."/>
            <person name="Grigoriev I.V."/>
            <person name="Vagvolgyi C."/>
            <person name="Papp T."/>
            <person name="Martin F.M."/>
            <person name="Miettinen O."/>
            <person name="Hibbett D.S."/>
            <person name="Nagy L.G."/>
        </authorList>
    </citation>
    <scope>NUCLEOTIDE SEQUENCE [LARGE SCALE GENOMIC DNA]</scope>
    <source>
        <strain evidence="1 2">NL-1719</strain>
    </source>
</reference>